<evidence type="ECO:0000313" key="1">
    <source>
        <dbReference type="EMBL" id="MED6108170.1"/>
    </source>
</evidence>
<protein>
    <recommendedName>
        <fullName evidence="3">Zinc finger GRF-type domain-containing protein</fullName>
    </recommendedName>
</protein>
<reference evidence="1 2" key="1">
    <citation type="journal article" date="2023" name="Plants (Basel)">
        <title>Bridging the Gap: Combining Genomics and Transcriptomics Approaches to Understand Stylosanthes scabra, an Orphan Legume from the Brazilian Caatinga.</title>
        <authorList>
            <person name="Ferreira-Neto J.R.C."/>
            <person name="da Silva M.D."/>
            <person name="Binneck E."/>
            <person name="de Melo N.F."/>
            <person name="da Silva R.H."/>
            <person name="de Melo A.L.T.M."/>
            <person name="Pandolfi V."/>
            <person name="Bustamante F.O."/>
            <person name="Brasileiro-Vidal A.C."/>
            <person name="Benko-Iseppon A.M."/>
        </authorList>
    </citation>
    <scope>NUCLEOTIDE SEQUENCE [LARGE SCALE GENOMIC DNA]</scope>
    <source>
        <tissue evidence="1">Leaves</tissue>
    </source>
</reference>
<evidence type="ECO:0000313" key="2">
    <source>
        <dbReference type="Proteomes" id="UP001341840"/>
    </source>
</evidence>
<accession>A0ABU6Q986</accession>
<gene>
    <name evidence="1" type="ORF">PIB30_020943</name>
</gene>
<dbReference type="EMBL" id="JASCZI010000068">
    <property type="protein sequence ID" value="MED6108170.1"/>
    <property type="molecule type" value="Genomic_DNA"/>
</dbReference>
<proteinExistence type="predicted"/>
<keyword evidence="2" id="KW-1185">Reference proteome</keyword>
<organism evidence="1 2">
    <name type="scientific">Stylosanthes scabra</name>
    <dbReference type="NCBI Taxonomy" id="79078"/>
    <lineage>
        <taxon>Eukaryota</taxon>
        <taxon>Viridiplantae</taxon>
        <taxon>Streptophyta</taxon>
        <taxon>Embryophyta</taxon>
        <taxon>Tracheophyta</taxon>
        <taxon>Spermatophyta</taxon>
        <taxon>Magnoliopsida</taxon>
        <taxon>eudicotyledons</taxon>
        <taxon>Gunneridae</taxon>
        <taxon>Pentapetalae</taxon>
        <taxon>rosids</taxon>
        <taxon>fabids</taxon>
        <taxon>Fabales</taxon>
        <taxon>Fabaceae</taxon>
        <taxon>Papilionoideae</taxon>
        <taxon>50 kb inversion clade</taxon>
        <taxon>dalbergioids sensu lato</taxon>
        <taxon>Dalbergieae</taxon>
        <taxon>Pterocarpus clade</taxon>
        <taxon>Stylosanthes</taxon>
    </lineage>
</organism>
<evidence type="ECO:0008006" key="3">
    <source>
        <dbReference type="Google" id="ProtNLM"/>
    </source>
</evidence>
<sequence>MSSQSSWSCRSRTTAERKGLVYGHGIPPVLRVAGTKENQGRRFWGCPHYDVKKECDFLFGQIRYRKEEVKRRLPDCGGRYNL</sequence>
<dbReference type="Proteomes" id="UP001341840">
    <property type="component" value="Unassembled WGS sequence"/>
</dbReference>
<name>A0ABU6Q986_9FABA</name>
<comment type="caution">
    <text evidence="1">The sequence shown here is derived from an EMBL/GenBank/DDBJ whole genome shotgun (WGS) entry which is preliminary data.</text>
</comment>